<feature type="region of interest" description="Disordered" evidence="1">
    <location>
        <begin position="1"/>
        <end position="49"/>
    </location>
</feature>
<evidence type="ECO:0000256" key="1">
    <source>
        <dbReference type="SAM" id="MobiDB-lite"/>
    </source>
</evidence>
<accession>A0A382F8I6</accession>
<gene>
    <name evidence="2" type="ORF">METZ01_LOCUS211265</name>
</gene>
<protein>
    <submittedName>
        <fullName evidence="2">Uncharacterized protein</fullName>
    </submittedName>
</protein>
<reference evidence="2" key="1">
    <citation type="submission" date="2018-05" db="EMBL/GenBank/DDBJ databases">
        <authorList>
            <person name="Lanie J.A."/>
            <person name="Ng W.-L."/>
            <person name="Kazmierczak K.M."/>
            <person name="Andrzejewski T.M."/>
            <person name="Davidsen T.M."/>
            <person name="Wayne K.J."/>
            <person name="Tettelin H."/>
            <person name="Glass J.I."/>
            <person name="Rusch D."/>
            <person name="Podicherti R."/>
            <person name="Tsui H.-C.T."/>
            <person name="Winkler M.E."/>
        </authorList>
    </citation>
    <scope>NUCLEOTIDE SEQUENCE</scope>
</reference>
<sequence>MGNRGETIFECKKETTGTPGETIKREKRETTRRTGGNDLSTQARKTGRMLWENETCTPEKERGLRVTNQFHPGHRERHPTQEGRQNCAHFILGSP</sequence>
<evidence type="ECO:0000313" key="2">
    <source>
        <dbReference type="EMBL" id="SVB58411.1"/>
    </source>
</evidence>
<feature type="compositionally biased region" description="Basic and acidic residues" evidence="1">
    <location>
        <begin position="22"/>
        <end position="32"/>
    </location>
</feature>
<dbReference type="EMBL" id="UINC01048184">
    <property type="protein sequence ID" value="SVB58411.1"/>
    <property type="molecule type" value="Genomic_DNA"/>
</dbReference>
<proteinExistence type="predicted"/>
<dbReference type="AlphaFoldDB" id="A0A382F8I6"/>
<feature type="region of interest" description="Disordered" evidence="1">
    <location>
        <begin position="70"/>
        <end position="95"/>
    </location>
</feature>
<organism evidence="2">
    <name type="scientific">marine metagenome</name>
    <dbReference type="NCBI Taxonomy" id="408172"/>
    <lineage>
        <taxon>unclassified sequences</taxon>
        <taxon>metagenomes</taxon>
        <taxon>ecological metagenomes</taxon>
    </lineage>
</organism>
<name>A0A382F8I6_9ZZZZ</name>